<evidence type="ECO:0000313" key="2">
    <source>
        <dbReference type="EMBL" id="MDQ0515649.1"/>
    </source>
</evidence>
<accession>A0ABU0M3X3</accession>
<dbReference type="RefSeq" id="WP_266280736.1">
    <property type="nucleotide sequence ID" value="NZ_JAPKNF010000001.1"/>
</dbReference>
<name>A0ABU0M3X3_9HYPH</name>
<evidence type="ECO:0008006" key="4">
    <source>
        <dbReference type="Google" id="ProtNLM"/>
    </source>
</evidence>
<dbReference type="Proteomes" id="UP001223743">
    <property type="component" value="Unassembled WGS sequence"/>
</dbReference>
<keyword evidence="1" id="KW-0812">Transmembrane</keyword>
<feature type="transmembrane region" description="Helical" evidence="1">
    <location>
        <begin position="47"/>
        <end position="74"/>
    </location>
</feature>
<proteinExistence type="predicted"/>
<keyword evidence="1" id="KW-0472">Membrane</keyword>
<feature type="transmembrane region" description="Helical" evidence="1">
    <location>
        <begin position="6"/>
        <end position="26"/>
    </location>
</feature>
<dbReference type="InterPro" id="IPR021737">
    <property type="entry name" value="Phage_phiKZ_Orf197"/>
</dbReference>
<keyword evidence="1" id="KW-1133">Transmembrane helix</keyword>
<protein>
    <recommendedName>
        <fullName evidence="4">DUF3307 domain-containing protein</fullName>
    </recommendedName>
</protein>
<organism evidence="2 3">
    <name type="scientific">Kaistia geumhonensis</name>
    <dbReference type="NCBI Taxonomy" id="410839"/>
    <lineage>
        <taxon>Bacteria</taxon>
        <taxon>Pseudomonadati</taxon>
        <taxon>Pseudomonadota</taxon>
        <taxon>Alphaproteobacteria</taxon>
        <taxon>Hyphomicrobiales</taxon>
        <taxon>Kaistiaceae</taxon>
        <taxon>Kaistia</taxon>
    </lineage>
</organism>
<dbReference type="EMBL" id="JAUSWJ010000001">
    <property type="protein sequence ID" value="MDQ0515649.1"/>
    <property type="molecule type" value="Genomic_DNA"/>
</dbReference>
<gene>
    <name evidence="2" type="ORF">QO015_001262</name>
</gene>
<feature type="transmembrane region" description="Helical" evidence="1">
    <location>
        <begin position="111"/>
        <end position="127"/>
    </location>
</feature>
<evidence type="ECO:0000313" key="3">
    <source>
        <dbReference type="Proteomes" id="UP001223743"/>
    </source>
</evidence>
<dbReference type="Pfam" id="PF11750">
    <property type="entry name" value="DUF3307"/>
    <property type="match status" value="1"/>
</dbReference>
<sequence length="129" mass="14463">MTEGAVAALAVLVWLQIKHLFCDFFFQTPRQIEMKGVYGHPAGLSHAAQHAVASIPVFLLMPVSAVVAAAIVVAEFVTHYHVDWIKAVIGDRKGWTVRDKEYWRGLGSDQFLHQMTYLAICALLIWLRS</sequence>
<keyword evidence="3" id="KW-1185">Reference proteome</keyword>
<comment type="caution">
    <text evidence="2">The sequence shown here is derived from an EMBL/GenBank/DDBJ whole genome shotgun (WGS) entry which is preliminary data.</text>
</comment>
<evidence type="ECO:0000256" key="1">
    <source>
        <dbReference type="SAM" id="Phobius"/>
    </source>
</evidence>
<reference evidence="2 3" key="1">
    <citation type="submission" date="2023-07" db="EMBL/GenBank/DDBJ databases">
        <title>Genomic Encyclopedia of Type Strains, Phase IV (KMG-IV): sequencing the most valuable type-strain genomes for metagenomic binning, comparative biology and taxonomic classification.</title>
        <authorList>
            <person name="Goeker M."/>
        </authorList>
    </citation>
    <scope>NUCLEOTIDE SEQUENCE [LARGE SCALE GENOMIC DNA]</scope>
    <source>
        <strain evidence="2 3">B1-1</strain>
    </source>
</reference>